<dbReference type="GO" id="GO:0008324">
    <property type="term" value="F:monoatomic cation transmembrane transporter activity"/>
    <property type="evidence" value="ECO:0007669"/>
    <property type="project" value="InterPro"/>
</dbReference>
<protein>
    <recommendedName>
        <fullName evidence="9">SLC41A/MgtE integral membrane domain-containing protein</fullName>
    </recommendedName>
</protein>
<evidence type="ECO:0000256" key="6">
    <source>
        <dbReference type="ARBA" id="ARBA00022989"/>
    </source>
</evidence>
<feature type="transmembrane region" description="Helical" evidence="8">
    <location>
        <begin position="99"/>
        <end position="120"/>
    </location>
</feature>
<evidence type="ECO:0000256" key="7">
    <source>
        <dbReference type="ARBA" id="ARBA00023136"/>
    </source>
</evidence>
<dbReference type="InterPro" id="IPR036739">
    <property type="entry name" value="SLC41_membr_dom_sf"/>
</dbReference>
<dbReference type="EMBL" id="BARS01031938">
    <property type="protein sequence ID" value="GAG23820.1"/>
    <property type="molecule type" value="Genomic_DNA"/>
</dbReference>
<evidence type="ECO:0000256" key="5">
    <source>
        <dbReference type="ARBA" id="ARBA00022842"/>
    </source>
</evidence>
<name>X0VZT4_9ZZZZ</name>
<evidence type="ECO:0000256" key="8">
    <source>
        <dbReference type="SAM" id="Phobius"/>
    </source>
</evidence>
<dbReference type="AlphaFoldDB" id="X0VZT4"/>
<evidence type="ECO:0000256" key="4">
    <source>
        <dbReference type="ARBA" id="ARBA00022692"/>
    </source>
</evidence>
<dbReference type="InterPro" id="IPR006667">
    <property type="entry name" value="SLC41_membr_dom"/>
</dbReference>
<keyword evidence="6 8" id="KW-1133">Transmembrane helix</keyword>
<organism evidence="10">
    <name type="scientific">marine sediment metagenome</name>
    <dbReference type="NCBI Taxonomy" id="412755"/>
    <lineage>
        <taxon>unclassified sequences</taxon>
        <taxon>metagenomes</taxon>
        <taxon>ecological metagenomes</taxon>
    </lineage>
</organism>
<evidence type="ECO:0000256" key="1">
    <source>
        <dbReference type="ARBA" id="ARBA00004141"/>
    </source>
</evidence>
<dbReference type="Gene3D" id="1.10.357.20">
    <property type="entry name" value="SLC41 divalent cation transporters, integral membrane domain"/>
    <property type="match status" value="1"/>
</dbReference>
<dbReference type="SUPFAM" id="SSF161093">
    <property type="entry name" value="MgtE membrane domain-like"/>
    <property type="match status" value="1"/>
</dbReference>
<evidence type="ECO:0000313" key="10">
    <source>
        <dbReference type="EMBL" id="GAG23820.1"/>
    </source>
</evidence>
<gene>
    <name evidence="10" type="ORF">S01H1_49634</name>
</gene>
<feature type="domain" description="SLC41A/MgtE integral membrane" evidence="9">
    <location>
        <begin position="101"/>
        <end position="223"/>
    </location>
</feature>
<dbReference type="InterPro" id="IPR046342">
    <property type="entry name" value="CBS_dom_sf"/>
</dbReference>
<keyword evidence="4 8" id="KW-0812">Transmembrane</keyword>
<keyword evidence="5" id="KW-0460">Magnesium</keyword>
<keyword evidence="7 8" id="KW-0472">Membrane</keyword>
<keyword evidence="3" id="KW-0813">Transport</keyword>
<sequence length="230" mass="24663">QRMFETHSYSALPVVDGAGQLLGVVIEKEVAEAARKNANRTMLKLAGIFGGEELRSMPLLQRVGRRLSWLLVILILSVCAASVIHFFEGTLEKMIALTMFLPVVAGMSGCSGNQAVALSLRELALGTVTPWDLFYVLIKEMRVGMVNGIILGVVLGVIGYMWKGNYHLGVIIGSALALNTVISVCLGGTLPLLLKRIRLDPVIASGPILTTVVDTGGFFMVLSFAALMMS</sequence>
<comment type="subcellular location">
    <subcellularLocation>
        <location evidence="1">Membrane</location>
        <topology evidence="1">Multi-pass membrane protein</topology>
    </subcellularLocation>
</comment>
<feature type="non-terminal residue" evidence="10">
    <location>
        <position position="1"/>
    </location>
</feature>
<evidence type="ECO:0000256" key="3">
    <source>
        <dbReference type="ARBA" id="ARBA00022448"/>
    </source>
</evidence>
<dbReference type="SUPFAM" id="SSF54631">
    <property type="entry name" value="CBS-domain pair"/>
    <property type="match status" value="1"/>
</dbReference>
<reference evidence="10" key="1">
    <citation type="journal article" date="2014" name="Front. Microbiol.">
        <title>High frequency of phylogenetically diverse reductive dehalogenase-homologous genes in deep subseafloor sedimentary metagenomes.</title>
        <authorList>
            <person name="Kawai M."/>
            <person name="Futagami T."/>
            <person name="Toyoda A."/>
            <person name="Takaki Y."/>
            <person name="Nishi S."/>
            <person name="Hori S."/>
            <person name="Arai W."/>
            <person name="Tsubouchi T."/>
            <person name="Morono Y."/>
            <person name="Uchiyama I."/>
            <person name="Ito T."/>
            <person name="Fujiyama A."/>
            <person name="Inagaki F."/>
            <person name="Takami H."/>
        </authorList>
    </citation>
    <scope>NUCLEOTIDE SEQUENCE</scope>
    <source>
        <strain evidence="10">Expedition CK06-06</strain>
    </source>
</reference>
<evidence type="ECO:0000256" key="2">
    <source>
        <dbReference type="ARBA" id="ARBA00009749"/>
    </source>
</evidence>
<accession>X0VZT4</accession>
<feature type="transmembrane region" description="Helical" evidence="8">
    <location>
        <begin position="141"/>
        <end position="162"/>
    </location>
</feature>
<feature type="transmembrane region" description="Helical" evidence="8">
    <location>
        <begin position="206"/>
        <end position="229"/>
    </location>
</feature>
<proteinExistence type="inferred from homology"/>
<feature type="transmembrane region" description="Helical" evidence="8">
    <location>
        <begin position="168"/>
        <end position="194"/>
    </location>
</feature>
<dbReference type="PANTHER" id="PTHR41394:SF5">
    <property type="entry name" value="SLC41A_MGTE INTEGRAL MEMBRANE DOMAIN-CONTAINING PROTEIN"/>
    <property type="match status" value="1"/>
</dbReference>
<evidence type="ECO:0000259" key="9">
    <source>
        <dbReference type="Pfam" id="PF01769"/>
    </source>
</evidence>
<comment type="caution">
    <text evidence="10">The sequence shown here is derived from an EMBL/GenBank/DDBJ whole genome shotgun (WGS) entry which is preliminary data.</text>
</comment>
<feature type="transmembrane region" description="Helical" evidence="8">
    <location>
        <begin position="67"/>
        <end position="87"/>
    </location>
</feature>
<comment type="similarity">
    <text evidence="2">Belongs to the SLC41A transporter family.</text>
</comment>
<dbReference type="GO" id="GO:0016020">
    <property type="term" value="C:membrane"/>
    <property type="evidence" value="ECO:0007669"/>
    <property type="project" value="UniProtKB-SubCell"/>
</dbReference>
<dbReference type="PANTHER" id="PTHR41394">
    <property type="entry name" value="MAGNESIUM TRANSPORTER MGTE"/>
    <property type="match status" value="1"/>
</dbReference>
<dbReference type="Pfam" id="PF01769">
    <property type="entry name" value="MgtE"/>
    <property type="match status" value="1"/>
</dbReference>